<dbReference type="AlphaFoldDB" id="A0A0G4FAN1"/>
<keyword evidence="3" id="KW-1185">Reference proteome</keyword>
<gene>
    <name evidence="2" type="ORF">Vbra_4276</name>
</gene>
<dbReference type="InParanoid" id="A0A0G4FAN1"/>
<proteinExistence type="predicted"/>
<feature type="region of interest" description="Disordered" evidence="1">
    <location>
        <begin position="1"/>
        <end position="27"/>
    </location>
</feature>
<evidence type="ECO:0000313" key="3">
    <source>
        <dbReference type="Proteomes" id="UP000041254"/>
    </source>
</evidence>
<evidence type="ECO:0000256" key="1">
    <source>
        <dbReference type="SAM" id="MobiDB-lite"/>
    </source>
</evidence>
<organism evidence="2 3">
    <name type="scientific">Vitrella brassicaformis (strain CCMP3155)</name>
    <dbReference type="NCBI Taxonomy" id="1169540"/>
    <lineage>
        <taxon>Eukaryota</taxon>
        <taxon>Sar</taxon>
        <taxon>Alveolata</taxon>
        <taxon>Colpodellida</taxon>
        <taxon>Vitrellaceae</taxon>
        <taxon>Vitrella</taxon>
    </lineage>
</organism>
<protein>
    <submittedName>
        <fullName evidence="2">Uncharacterized protein</fullName>
    </submittedName>
</protein>
<reference evidence="2 3" key="1">
    <citation type="submission" date="2014-11" db="EMBL/GenBank/DDBJ databases">
        <authorList>
            <person name="Zhu J."/>
            <person name="Qi W."/>
            <person name="Song R."/>
        </authorList>
    </citation>
    <scope>NUCLEOTIDE SEQUENCE [LARGE SCALE GENOMIC DNA]</scope>
</reference>
<name>A0A0G4FAN1_VITBC</name>
<sequence>MASSAALIAPSQAMVPPRGPPYRPSVTTHAAPALTEPPALLRDREGSDHGFFGRRLGEGAHAPLSPLLKAYRSPELLEDRPMEPGALTALTPEALGRLQVRNVHLWEKVLAARDAVRDGTRVQLTADLYGVRHLDNASKAVIIDAGFRKVYKPKWRDANIRHTLTTGEFICT</sequence>
<evidence type="ECO:0000313" key="2">
    <source>
        <dbReference type="EMBL" id="CEM09632.1"/>
    </source>
</evidence>
<dbReference type="Proteomes" id="UP000041254">
    <property type="component" value="Unassembled WGS sequence"/>
</dbReference>
<accession>A0A0G4FAN1</accession>
<dbReference type="EMBL" id="CDMY01000395">
    <property type="protein sequence ID" value="CEM09632.1"/>
    <property type="molecule type" value="Genomic_DNA"/>
</dbReference>
<dbReference type="VEuPathDB" id="CryptoDB:Vbra_4276"/>